<organism evidence="2">
    <name type="scientific">mine drainage metagenome</name>
    <dbReference type="NCBI Taxonomy" id="410659"/>
    <lineage>
        <taxon>unclassified sequences</taxon>
        <taxon>metagenomes</taxon>
        <taxon>ecological metagenomes</taxon>
    </lineage>
</organism>
<gene>
    <name evidence="2" type="ORF">B1B_14943</name>
</gene>
<dbReference type="SUPFAM" id="SSF50692">
    <property type="entry name" value="ADC-like"/>
    <property type="match status" value="1"/>
</dbReference>
<reference evidence="2" key="1">
    <citation type="submission" date="2013-08" db="EMBL/GenBank/DDBJ databases">
        <authorList>
            <person name="Mendez C."/>
            <person name="Richter M."/>
            <person name="Ferrer M."/>
            <person name="Sanchez J."/>
        </authorList>
    </citation>
    <scope>NUCLEOTIDE SEQUENCE</scope>
</reference>
<dbReference type="Gene3D" id="2.40.40.20">
    <property type="match status" value="1"/>
</dbReference>
<evidence type="ECO:0000313" key="2">
    <source>
        <dbReference type="EMBL" id="EQD40374.1"/>
    </source>
</evidence>
<dbReference type="EMBL" id="AUZY01009936">
    <property type="protein sequence ID" value="EQD40374.1"/>
    <property type="molecule type" value="Genomic_DNA"/>
</dbReference>
<evidence type="ECO:0000259" key="1">
    <source>
        <dbReference type="Pfam" id="PF02359"/>
    </source>
</evidence>
<dbReference type="Pfam" id="PF02359">
    <property type="entry name" value="CDC48_N"/>
    <property type="match status" value="1"/>
</dbReference>
<feature type="domain" description="CDC48 N-terminal subdomain" evidence="1">
    <location>
        <begin position="6"/>
        <end position="54"/>
    </location>
</feature>
<dbReference type="InterPro" id="IPR009010">
    <property type="entry name" value="Asp_de-COase-like_dom_sf"/>
</dbReference>
<sequence>MDGIDLTIASALVADDGKGLARIDSKARKLLNVVSGDVVEIKGRHRSTVAVVWQ</sequence>
<accession>T1AH96</accession>
<dbReference type="AlphaFoldDB" id="T1AH96"/>
<reference evidence="2" key="2">
    <citation type="journal article" date="2014" name="ISME J.">
        <title>Microbial stratification in low pH oxic and suboxic macroscopic growths along an acid mine drainage.</title>
        <authorList>
            <person name="Mendez-Garcia C."/>
            <person name="Mesa V."/>
            <person name="Sprenger R.R."/>
            <person name="Richter M."/>
            <person name="Diez M.S."/>
            <person name="Solano J."/>
            <person name="Bargiela R."/>
            <person name="Golyshina O.V."/>
            <person name="Manteca A."/>
            <person name="Ramos J.L."/>
            <person name="Gallego J.R."/>
            <person name="Llorente I."/>
            <person name="Martins Dos Santos V.A."/>
            <person name="Jensen O.N."/>
            <person name="Pelaez A.I."/>
            <person name="Sanchez J."/>
            <person name="Ferrer M."/>
        </authorList>
    </citation>
    <scope>NUCLEOTIDE SEQUENCE</scope>
</reference>
<name>T1AH96_9ZZZZ</name>
<feature type="non-terminal residue" evidence="2">
    <location>
        <position position="54"/>
    </location>
</feature>
<proteinExistence type="predicted"/>
<comment type="caution">
    <text evidence="2">The sequence shown here is derived from an EMBL/GenBank/DDBJ whole genome shotgun (WGS) entry which is preliminary data.</text>
</comment>
<protein>
    <submittedName>
        <fullName evidence="2">Protein containing ATPase, AAA-type, VAT</fullName>
    </submittedName>
</protein>
<dbReference type="InterPro" id="IPR003338">
    <property type="entry name" value="CDC4_N-term_subdom"/>
</dbReference>